<evidence type="ECO:0000313" key="2">
    <source>
        <dbReference type="Proteomes" id="UP000823521"/>
    </source>
</evidence>
<reference evidence="1 2" key="1">
    <citation type="submission" date="2019-12" db="EMBL/GenBank/DDBJ databases">
        <title>Whole genome sequencing of endophytic Actinobacterium Micromonospora sp. MPMI6T.</title>
        <authorList>
            <person name="Evv R."/>
            <person name="Podile A.R."/>
        </authorList>
    </citation>
    <scope>NUCLEOTIDE SEQUENCE [LARGE SCALE GENOMIC DNA]</scope>
    <source>
        <strain evidence="1 2">MPMI6</strain>
    </source>
</reference>
<dbReference type="SUPFAM" id="SSF56091">
    <property type="entry name" value="DNA ligase/mRNA capping enzyme, catalytic domain"/>
    <property type="match status" value="1"/>
</dbReference>
<comment type="caution">
    <text evidence="1">The sequence shown here is derived from an EMBL/GenBank/DDBJ whole genome shotgun (WGS) entry which is preliminary data.</text>
</comment>
<dbReference type="EMBL" id="WVUH01000666">
    <property type="protein sequence ID" value="MBO4210898.1"/>
    <property type="molecule type" value="Genomic_DNA"/>
</dbReference>
<sequence>MTKPSSTAPPVDLADEAAYLEAVAQARKAADAYYGSGESGLDDETYDRLLRAITAWEDAHPGQIASDSPSQQVAAGVTAGDVTHTVAMLSLGNVFSDEELTAWAVSL</sequence>
<organism evidence="1 2">
    <name type="scientific">Micromonospora echinofusca</name>
    <dbReference type="NCBI Taxonomy" id="47858"/>
    <lineage>
        <taxon>Bacteria</taxon>
        <taxon>Bacillati</taxon>
        <taxon>Actinomycetota</taxon>
        <taxon>Actinomycetes</taxon>
        <taxon>Micromonosporales</taxon>
        <taxon>Micromonosporaceae</taxon>
        <taxon>Micromonospora</taxon>
    </lineage>
</organism>
<dbReference type="GO" id="GO:0016874">
    <property type="term" value="F:ligase activity"/>
    <property type="evidence" value="ECO:0007669"/>
    <property type="project" value="UniProtKB-KW"/>
</dbReference>
<proteinExistence type="predicted"/>
<accession>A0ABS3W2H0</accession>
<evidence type="ECO:0000313" key="1">
    <source>
        <dbReference type="EMBL" id="MBO4210898.1"/>
    </source>
</evidence>
<protein>
    <submittedName>
        <fullName evidence="1">NAD-dependent DNA ligase LigA</fullName>
    </submittedName>
</protein>
<dbReference type="Proteomes" id="UP000823521">
    <property type="component" value="Unassembled WGS sequence"/>
</dbReference>
<name>A0ABS3W2H0_MICEH</name>
<dbReference type="Gene3D" id="1.10.287.610">
    <property type="entry name" value="Helix hairpin bin"/>
    <property type="match status" value="1"/>
</dbReference>
<keyword evidence="1" id="KW-0436">Ligase</keyword>
<feature type="non-terminal residue" evidence="1">
    <location>
        <position position="107"/>
    </location>
</feature>
<gene>
    <name evidence="1" type="ORF">GSF22_33645</name>
</gene>
<keyword evidence="2" id="KW-1185">Reference proteome</keyword>